<evidence type="ECO:0000256" key="2">
    <source>
        <dbReference type="ARBA" id="ARBA00022581"/>
    </source>
</evidence>
<reference evidence="8" key="1">
    <citation type="submission" date="2020-09" db="EMBL/GenBank/DDBJ databases">
        <title>Leviviricetes taxonomy.</title>
        <authorList>
            <person name="Stockdale S.R."/>
            <person name="Callanan J."/>
            <person name="Adriaenssens E.M."/>
            <person name="Kuhn J.H."/>
            <person name="Rumnieks J."/>
            <person name="Shkoporov A."/>
            <person name="Draper L.A."/>
            <person name="Ross P."/>
            <person name="Hill C."/>
        </authorList>
    </citation>
    <scope>NUCLEOTIDE SEQUENCE</scope>
</reference>
<dbReference type="RefSeq" id="YP_010768817.1">
    <property type="nucleotide sequence ID" value="NC_073798.1"/>
</dbReference>
<keyword evidence="9" id="KW-1185">Reference proteome</keyword>
<keyword evidence="3" id="KW-1161">Viral attachment to host cell</keyword>
<evidence type="ECO:0000256" key="1">
    <source>
        <dbReference type="ARBA" id="ARBA00004328"/>
    </source>
</evidence>
<comment type="similarity">
    <text evidence="7">Belongs to the Leviviricetes maturation protein family.</text>
</comment>
<dbReference type="GO" id="GO:0039666">
    <property type="term" value="P:virion attachment to host cell pilus"/>
    <property type="evidence" value="ECO:0007669"/>
    <property type="project" value="UniProtKB-KW"/>
</dbReference>
<evidence type="ECO:0000256" key="6">
    <source>
        <dbReference type="ARBA" id="ARBA00023296"/>
    </source>
</evidence>
<dbReference type="GO" id="GO:0044423">
    <property type="term" value="C:virion component"/>
    <property type="evidence" value="ECO:0007669"/>
    <property type="project" value="UniProtKB-KW"/>
</dbReference>
<dbReference type="InterPro" id="IPR005563">
    <property type="entry name" value="A_protein"/>
</dbReference>
<dbReference type="GeneID" id="80397019"/>
<gene>
    <name evidence="8" type="primary">SRR7976326_2_2</name>
</gene>
<organism evidence="8 9">
    <name type="scientific">ssRNA phage SRR7976326_2</name>
    <dbReference type="NCBI Taxonomy" id="2786726"/>
    <lineage>
        <taxon>Viruses</taxon>
        <taxon>Riboviria</taxon>
        <taxon>Orthornavirae</taxon>
        <taxon>Lenarviricota</taxon>
        <taxon>Leviviricetes</taxon>
        <taxon>Norzivirales</taxon>
        <taxon>Atkinsviridae</taxon>
        <taxon>Kudohovirus</taxon>
        <taxon>Kudohovirus pelocola</taxon>
    </lineage>
</organism>
<evidence type="ECO:0000256" key="4">
    <source>
        <dbReference type="ARBA" id="ARBA00022844"/>
    </source>
</evidence>
<evidence type="ECO:0000256" key="3">
    <source>
        <dbReference type="ARBA" id="ARBA00022804"/>
    </source>
</evidence>
<keyword evidence="5" id="KW-1175">Viral attachment to host cell pilus</keyword>
<evidence type="ECO:0000256" key="5">
    <source>
        <dbReference type="ARBA" id="ARBA00023104"/>
    </source>
</evidence>
<sequence length="461" mass="51097">MAEDKTVTHNIRIPFMRYSRTGEAEGPVMPTSWDENTGLFGEQYSLGTVYCGGYNGNFKEKFSKSDQGLVTGPMAVDLTQRVIVRGFQRRGVAGPSPKSTSYHSYDDAGRWGTADVAEPSIAEEDSLLVSVRNSCSAGLVAKWTKERKVLTAAFLAEAGKSAELCIDYVTQVSSLFKGAYKRVERRLRRTVVQAEKRARRRAANLQPAAKYTTRQTARDVKKLIDFASQEWIKLRFGMLPLVDDLEGLALSTLRYGQKSRRKSKVRYVARGQVANSGTSPRNTAFNFTGGSYSCTRVRSVEVTIKYLTMIALDPTEFALPTALGIDKRSIAPTIWELLPWSWAADYVSNAGDVIEAYSQFSFVTASTQVTQVILNKDVSTFADASSISPPYRVLYHSCSPGTDTTTRTRITRSLTGGVPLPTLTFQNNLNPLRWSMVATVGWQQLAARRLRVLTQRLIKAG</sequence>
<proteinExistence type="inferred from homology"/>
<dbReference type="KEGG" id="vg:80397019"/>
<protein>
    <submittedName>
        <fullName evidence="8">Maturation protein</fullName>
    </submittedName>
</protein>
<keyword evidence="2" id="KW-0945">Host-virus interaction</keyword>
<evidence type="ECO:0000313" key="9">
    <source>
        <dbReference type="Proteomes" id="UP000681953"/>
    </source>
</evidence>
<evidence type="ECO:0000313" key="8">
    <source>
        <dbReference type="EMBL" id="DAD51212.1"/>
    </source>
</evidence>
<dbReference type="Proteomes" id="UP000681953">
    <property type="component" value="Segment"/>
</dbReference>
<accession>A0A8S5L1A9</accession>
<dbReference type="EMBL" id="BK013755">
    <property type="protein sequence ID" value="DAD51212.1"/>
    <property type="molecule type" value="Genomic_RNA"/>
</dbReference>
<keyword evidence="4" id="KW-0946">Virion</keyword>
<name>A0A8S5L1A9_9VIRU</name>
<evidence type="ECO:0000256" key="7">
    <source>
        <dbReference type="ARBA" id="ARBA00035110"/>
    </source>
</evidence>
<keyword evidence="6" id="KW-1160">Virus entry into host cell</keyword>
<comment type="subcellular location">
    <subcellularLocation>
        <location evidence="1">Virion</location>
    </subcellularLocation>
</comment>
<dbReference type="Pfam" id="PF03863">
    <property type="entry name" value="Phage_mat-A"/>
    <property type="match status" value="1"/>
</dbReference>